<keyword evidence="9" id="KW-0539">Nucleus</keyword>
<evidence type="ECO:0000256" key="2">
    <source>
        <dbReference type="ARBA" id="ARBA00004123"/>
    </source>
</evidence>
<evidence type="ECO:0000256" key="1">
    <source>
        <dbReference type="ARBA" id="ARBA00003202"/>
    </source>
</evidence>
<evidence type="ECO:0000256" key="7">
    <source>
        <dbReference type="ARBA" id="ARBA00022490"/>
    </source>
</evidence>
<feature type="domain" description="Transcription factor Iwr1" evidence="11">
    <location>
        <begin position="225"/>
        <end position="290"/>
    </location>
</feature>
<dbReference type="RefSeq" id="XP_028477407.1">
    <property type="nucleotide sequence ID" value="XM_028622515.1"/>
</dbReference>
<evidence type="ECO:0000256" key="9">
    <source>
        <dbReference type="ARBA" id="ARBA00023242"/>
    </source>
</evidence>
<comment type="similarity">
    <text evidence="4">Belongs to the IWR1/SLC7A6OS family.</text>
</comment>
<dbReference type="GO" id="GO:0005634">
    <property type="term" value="C:nucleus"/>
    <property type="evidence" value="ECO:0007669"/>
    <property type="project" value="UniProtKB-SubCell"/>
</dbReference>
<reference evidence="12 13" key="1">
    <citation type="submission" date="2018-11" db="EMBL/GenBank/DDBJ databases">
        <title>Genome sequence of Apiotrichum porosum DSM 27194.</title>
        <authorList>
            <person name="Aliyu H."/>
            <person name="Gorte O."/>
            <person name="Ochsenreither K."/>
        </authorList>
    </citation>
    <scope>NUCLEOTIDE SEQUENCE [LARGE SCALE GENOMIC DNA]</scope>
    <source>
        <strain evidence="12 13">DSM 27194</strain>
    </source>
</reference>
<dbReference type="InterPro" id="IPR040218">
    <property type="entry name" value="SLC7A6OS"/>
</dbReference>
<sequence>MSQPQYTVLRIKRKATETPLSQLVISGDPTAERAHKRRDVSIRGRGVFRLAETVPQTWQGSGEEGEVLKSRIEVLLSGSGSASPSPAVNQWLASSRQAGTTAPTAAPAPAAPEAPAAPVVPAAPAPAPGPSSRTTQFRVMPRPPKRDPNLPPRVITNAELDAARSALVFVDAQAVRSSSTPDEPEDKEMAAFQSMLTEYLKLEAQGATKRPPPARAEDGDDDGDGDYVYDLYYRDLRTDGLDVSGEGIGALLGYDDLSPPSTPPDSEPEDEADEDSNDEDYYRNEYPEDEDADEDMEGFDDAYSDGAWSRDSNQEDDERDPWDGYR</sequence>
<dbReference type="Proteomes" id="UP000279236">
    <property type="component" value="Unassembled WGS sequence"/>
</dbReference>
<dbReference type="PANTHER" id="PTHR31196">
    <property type="entry name" value="RNA POLYMERASE II NUCLEAR LOCALIZATION PROTEIN SLC7A6OS-RELATED"/>
    <property type="match status" value="1"/>
</dbReference>
<dbReference type="Pfam" id="PF08574">
    <property type="entry name" value="Iwr1"/>
    <property type="match status" value="1"/>
</dbReference>
<keyword evidence="13" id="KW-1185">Reference proteome</keyword>
<evidence type="ECO:0000313" key="13">
    <source>
        <dbReference type="Proteomes" id="UP000279236"/>
    </source>
</evidence>
<dbReference type="STRING" id="105984.A0A427XXK3"/>
<name>A0A427XXK3_9TREE</name>
<protein>
    <recommendedName>
        <fullName evidence="5">Probable RNA polymerase II nuclear localization protein SLC7A6OS</fullName>
    </recommendedName>
</protein>
<comment type="function">
    <text evidence="1">Directs RNA polymerase II nuclear import.</text>
</comment>
<feature type="compositionally biased region" description="Acidic residues" evidence="10">
    <location>
        <begin position="266"/>
        <end position="279"/>
    </location>
</feature>
<dbReference type="GO" id="GO:0015031">
    <property type="term" value="P:protein transport"/>
    <property type="evidence" value="ECO:0007669"/>
    <property type="project" value="UniProtKB-KW"/>
</dbReference>
<feature type="compositionally biased region" description="Acidic residues" evidence="10">
    <location>
        <begin position="218"/>
        <end position="227"/>
    </location>
</feature>
<dbReference type="PANTHER" id="PTHR31196:SF2">
    <property type="entry name" value="RNA POLYMERASE II NUCLEAR LOCALIZATION PROTEIN SLC7A6OS-RELATED"/>
    <property type="match status" value="1"/>
</dbReference>
<feature type="region of interest" description="Disordered" evidence="10">
    <location>
        <begin position="78"/>
        <end position="153"/>
    </location>
</feature>
<gene>
    <name evidence="12" type="ORF">EHS24_007140</name>
</gene>
<dbReference type="GO" id="GO:0032502">
    <property type="term" value="P:developmental process"/>
    <property type="evidence" value="ECO:0007669"/>
    <property type="project" value="TreeGrafter"/>
</dbReference>
<dbReference type="OrthoDB" id="6255506at2759"/>
<dbReference type="AlphaFoldDB" id="A0A427XXK3"/>
<feature type="compositionally biased region" description="Acidic residues" evidence="10">
    <location>
        <begin position="287"/>
        <end position="303"/>
    </location>
</feature>
<proteinExistence type="inferred from homology"/>
<keyword evidence="6" id="KW-0813">Transport</keyword>
<evidence type="ECO:0000256" key="5">
    <source>
        <dbReference type="ARBA" id="ARBA00017036"/>
    </source>
</evidence>
<dbReference type="GeneID" id="39591683"/>
<comment type="caution">
    <text evidence="12">The sequence shown here is derived from an EMBL/GenBank/DDBJ whole genome shotgun (WGS) entry which is preliminary data.</text>
</comment>
<feature type="region of interest" description="Disordered" evidence="10">
    <location>
        <begin position="202"/>
        <end position="227"/>
    </location>
</feature>
<feature type="compositionally biased region" description="Low complexity" evidence="10">
    <location>
        <begin position="78"/>
        <end position="88"/>
    </location>
</feature>
<keyword evidence="7" id="KW-0963">Cytoplasm</keyword>
<organism evidence="12 13">
    <name type="scientific">Apiotrichum porosum</name>
    <dbReference type="NCBI Taxonomy" id="105984"/>
    <lineage>
        <taxon>Eukaryota</taxon>
        <taxon>Fungi</taxon>
        <taxon>Dikarya</taxon>
        <taxon>Basidiomycota</taxon>
        <taxon>Agaricomycotina</taxon>
        <taxon>Tremellomycetes</taxon>
        <taxon>Trichosporonales</taxon>
        <taxon>Trichosporonaceae</taxon>
        <taxon>Apiotrichum</taxon>
    </lineage>
</organism>
<evidence type="ECO:0000256" key="4">
    <source>
        <dbReference type="ARBA" id="ARBA00010218"/>
    </source>
</evidence>
<evidence type="ECO:0000256" key="8">
    <source>
        <dbReference type="ARBA" id="ARBA00022927"/>
    </source>
</evidence>
<evidence type="ECO:0000313" key="12">
    <source>
        <dbReference type="EMBL" id="RSH83455.1"/>
    </source>
</evidence>
<comment type="subcellular location">
    <subcellularLocation>
        <location evidence="3">Cytoplasm</location>
    </subcellularLocation>
    <subcellularLocation>
        <location evidence="2">Nucleus</location>
    </subcellularLocation>
</comment>
<keyword evidence="8" id="KW-0653">Protein transport</keyword>
<feature type="compositionally biased region" description="Low complexity" evidence="10">
    <location>
        <begin position="98"/>
        <end position="120"/>
    </location>
</feature>
<evidence type="ECO:0000256" key="6">
    <source>
        <dbReference type="ARBA" id="ARBA00022448"/>
    </source>
</evidence>
<evidence type="ECO:0000259" key="11">
    <source>
        <dbReference type="Pfam" id="PF08574"/>
    </source>
</evidence>
<evidence type="ECO:0000256" key="3">
    <source>
        <dbReference type="ARBA" id="ARBA00004496"/>
    </source>
</evidence>
<dbReference type="EMBL" id="RSCE01000004">
    <property type="protein sequence ID" value="RSH83455.1"/>
    <property type="molecule type" value="Genomic_DNA"/>
</dbReference>
<dbReference type="InterPro" id="IPR013883">
    <property type="entry name" value="TF_Iwr1_dom"/>
</dbReference>
<dbReference type="GO" id="GO:0005737">
    <property type="term" value="C:cytoplasm"/>
    <property type="evidence" value="ECO:0007669"/>
    <property type="project" value="UniProtKB-SubCell"/>
</dbReference>
<feature type="region of interest" description="Disordered" evidence="10">
    <location>
        <begin position="240"/>
        <end position="326"/>
    </location>
</feature>
<evidence type="ECO:0000256" key="10">
    <source>
        <dbReference type="SAM" id="MobiDB-lite"/>
    </source>
</evidence>
<accession>A0A427XXK3</accession>